<dbReference type="EMBL" id="KZ301972">
    <property type="protein sequence ID" value="PFH53762.1"/>
    <property type="molecule type" value="Genomic_DNA"/>
</dbReference>
<feature type="chain" id="PRO_5012428107" evidence="1">
    <location>
        <begin position="28"/>
        <end position="403"/>
    </location>
</feature>
<name>A0A2A9P0A3_9AGAR</name>
<gene>
    <name evidence="2" type="ORF">AMATHDRAFT_136683</name>
</gene>
<keyword evidence="1" id="KW-0732">Signal</keyword>
<organism evidence="2 3">
    <name type="scientific">Amanita thiersii Skay4041</name>
    <dbReference type="NCBI Taxonomy" id="703135"/>
    <lineage>
        <taxon>Eukaryota</taxon>
        <taxon>Fungi</taxon>
        <taxon>Dikarya</taxon>
        <taxon>Basidiomycota</taxon>
        <taxon>Agaricomycotina</taxon>
        <taxon>Agaricomycetes</taxon>
        <taxon>Agaricomycetidae</taxon>
        <taxon>Agaricales</taxon>
        <taxon>Pluteineae</taxon>
        <taxon>Amanitaceae</taxon>
        <taxon>Amanita</taxon>
    </lineage>
</organism>
<protein>
    <submittedName>
        <fullName evidence="2">Uncharacterized protein</fullName>
    </submittedName>
</protein>
<evidence type="ECO:0000313" key="3">
    <source>
        <dbReference type="Proteomes" id="UP000242287"/>
    </source>
</evidence>
<keyword evidence="3" id="KW-1185">Reference proteome</keyword>
<proteinExistence type="predicted"/>
<dbReference type="OrthoDB" id="3020812at2759"/>
<dbReference type="STRING" id="703135.A0A2A9P0A3"/>
<dbReference type="Proteomes" id="UP000242287">
    <property type="component" value="Unassembled WGS sequence"/>
</dbReference>
<feature type="signal peptide" evidence="1">
    <location>
        <begin position="1"/>
        <end position="27"/>
    </location>
</feature>
<reference evidence="2 3" key="1">
    <citation type="submission" date="2014-02" db="EMBL/GenBank/DDBJ databases">
        <title>Transposable element dynamics among asymbiotic and ectomycorrhizal Amanita fungi.</title>
        <authorList>
            <consortium name="DOE Joint Genome Institute"/>
            <person name="Hess J."/>
            <person name="Skrede I."/>
            <person name="Wolfe B."/>
            <person name="LaButti K."/>
            <person name="Ohm R.A."/>
            <person name="Grigoriev I.V."/>
            <person name="Pringle A."/>
        </authorList>
    </citation>
    <scope>NUCLEOTIDE SEQUENCE [LARGE SCALE GENOMIC DNA]</scope>
    <source>
        <strain evidence="2 3">SKay4041</strain>
    </source>
</reference>
<sequence>MPSSSLHRSKLLLFFIVLLALFYFSSSSLSSSSQLALLSLDIRQQVDHILDNAVSTFIHSLQTDRSIEGALNVFGIQQVQDSLACYIQQGSWSGQSFEPNTRCFSPSDTRKLLASPVLDLCSSLRTKNVLLVGPEPTFYLHSVWLNSLAGTFNVSNKCLGAEFCAFHHICVNQSVTALASNTRIKKLPSSRELITYGSSILRFSLSTTLYATSDSRDFAYTTPIIDEHTGVRVKNSYWIFRARKADILVMNRGPVPAPAWTYSFGSSSKKKSLAGNWSFVDLLYLNQSTRYLNLDPHETPSRGKTYHHRYQRAIHIINAALHSTLTVFLPGVIQTLYTIQKDAAIRIKVLVWHGSWFLNPICTNYGHPKGFAIEPQLLPLHLNGNELIGMDPWSLYYNAQGTS</sequence>
<evidence type="ECO:0000256" key="1">
    <source>
        <dbReference type="SAM" id="SignalP"/>
    </source>
</evidence>
<accession>A0A2A9P0A3</accession>
<dbReference type="AlphaFoldDB" id="A0A2A9P0A3"/>
<evidence type="ECO:0000313" key="2">
    <source>
        <dbReference type="EMBL" id="PFH53762.1"/>
    </source>
</evidence>